<dbReference type="PANTHER" id="PTHR10098">
    <property type="entry name" value="RAPSYN-RELATED"/>
    <property type="match status" value="1"/>
</dbReference>
<dbReference type="EMBL" id="CP107006">
    <property type="protein sequence ID" value="UYQ91876.1"/>
    <property type="molecule type" value="Genomic_DNA"/>
</dbReference>
<protein>
    <submittedName>
        <fullName evidence="3">CHAT domain-containing protein</fullName>
    </submittedName>
</protein>
<gene>
    <name evidence="3" type="ORF">MKQ68_17455</name>
</gene>
<evidence type="ECO:0000313" key="4">
    <source>
        <dbReference type="Proteomes" id="UP001162741"/>
    </source>
</evidence>
<dbReference type="InterPro" id="IPR019734">
    <property type="entry name" value="TPR_rpt"/>
</dbReference>
<evidence type="ECO:0000313" key="3">
    <source>
        <dbReference type="EMBL" id="UYQ91876.1"/>
    </source>
</evidence>
<keyword evidence="1" id="KW-0472">Membrane</keyword>
<evidence type="ECO:0000256" key="1">
    <source>
        <dbReference type="SAM" id="Phobius"/>
    </source>
</evidence>
<accession>A0ABY6IXE8</accession>
<name>A0ABY6IXE8_9BACT</name>
<sequence length="878" mass="99651">MTWLCCVYANALFAQDTSVLRKLQQADNLEEWLYARMDYAAEDPAHRLTFLMATQSAAWRFPRNNHERLAWLDLHTYQGYYQLYTGHIIPSIQAYEAAYRYYYDDPVPDTDVLEFVLMPLGNNYTRLGDYERAQFIHDKSLRIARERNDARAIAGACSNLAVAAQMLEQFDEAKRYAWSGLQSAPPGSSIAGLLHATLADVYHETKQQDSARYHVKKAISILSNARKEENTHYWLSSASQVAGNVAATDQRPQEALRAYRQALYVLDAGRKRERARLLVKAGNIYLQMKQPAVAVRQFEQALGLMLPGYKNSQLPDSSSLYGEFMLIDALEGKARALVEQGDKQQALQYLLLTFAVERKLRREFFSRSTRMLHQQQSRILAETAMELAYDLYNSTGNNQYAHTLLDISEMSKSQTLMEELWTNLQYSRLQSSDSLLARQRRLMQAMAYYEREAALAGQAAKSEAKEVAYELSLLQEKLKVKYPMLYQRSRQDVFSQLPEGTAVKSFFAGERYIFIIDLDRKGIHRVQRLDSGAVIQRQVKDFVSTYFRNGPQAMINVPSDYYQAAWRLYQQLWQRPVTGKRCLVVPDGWLGYLPFDALVTDSIYSPNIARWPYLLHHAPIGLAYSLETWLQQQQQPAPQQANLTGFFIAQGTAGRPPIPAVQKEYEAVSAAVGGQFFREKEASLANLRKAFASAAVLHLGTHAALQGKQDLPLLELADGQFFLFELYGLQFHPRLVVLSACRTGDGMLAEGEGIISLAREFAASGAGGIVAGLWNVHDAAAAGITGTFYRHLQHAESPLAALHDAKKDWLRSAHDNQLLKLPYYWASLTYAGHHHPVAIIVAKNNSKWMYWLEALLLSLLAGGLTWWYVFYRQRYADN</sequence>
<keyword evidence="1" id="KW-0812">Transmembrane</keyword>
<keyword evidence="4" id="KW-1185">Reference proteome</keyword>
<dbReference type="Gene3D" id="1.25.40.10">
    <property type="entry name" value="Tetratricopeptide repeat domain"/>
    <property type="match status" value="2"/>
</dbReference>
<keyword evidence="1" id="KW-1133">Transmembrane helix</keyword>
<proteinExistence type="predicted"/>
<feature type="domain" description="CHAT" evidence="2">
    <location>
        <begin position="566"/>
        <end position="832"/>
    </location>
</feature>
<dbReference type="Pfam" id="PF13181">
    <property type="entry name" value="TPR_8"/>
    <property type="match status" value="1"/>
</dbReference>
<dbReference type="SUPFAM" id="SSF48452">
    <property type="entry name" value="TPR-like"/>
    <property type="match status" value="2"/>
</dbReference>
<reference evidence="3" key="1">
    <citation type="submission" date="2022-10" db="EMBL/GenBank/DDBJ databases">
        <title>Chitinophaga sp. nov., isolated from soil.</title>
        <authorList>
            <person name="Jeon C.O."/>
        </authorList>
    </citation>
    <scope>NUCLEOTIDE SEQUENCE</scope>
    <source>
        <strain evidence="3">R8</strain>
    </source>
</reference>
<dbReference type="Pfam" id="PF12770">
    <property type="entry name" value="CHAT"/>
    <property type="match status" value="1"/>
</dbReference>
<evidence type="ECO:0000259" key="2">
    <source>
        <dbReference type="Pfam" id="PF12770"/>
    </source>
</evidence>
<dbReference type="RefSeq" id="WP_264280238.1">
    <property type="nucleotide sequence ID" value="NZ_CP107006.1"/>
</dbReference>
<dbReference type="PANTHER" id="PTHR10098:SF108">
    <property type="entry name" value="TETRATRICOPEPTIDE REPEAT PROTEIN 28"/>
    <property type="match status" value="1"/>
</dbReference>
<organism evidence="3 4">
    <name type="scientific">Chitinophaga horti</name>
    <dbReference type="NCBI Taxonomy" id="2920382"/>
    <lineage>
        <taxon>Bacteria</taxon>
        <taxon>Pseudomonadati</taxon>
        <taxon>Bacteroidota</taxon>
        <taxon>Chitinophagia</taxon>
        <taxon>Chitinophagales</taxon>
        <taxon>Chitinophagaceae</taxon>
        <taxon>Chitinophaga</taxon>
    </lineage>
</organism>
<feature type="transmembrane region" description="Helical" evidence="1">
    <location>
        <begin position="848"/>
        <end position="870"/>
    </location>
</feature>
<dbReference type="SMART" id="SM00028">
    <property type="entry name" value="TPR"/>
    <property type="match status" value="6"/>
</dbReference>
<dbReference type="Proteomes" id="UP001162741">
    <property type="component" value="Chromosome"/>
</dbReference>
<dbReference type="InterPro" id="IPR011990">
    <property type="entry name" value="TPR-like_helical_dom_sf"/>
</dbReference>
<dbReference type="InterPro" id="IPR024983">
    <property type="entry name" value="CHAT_dom"/>
</dbReference>